<feature type="compositionally biased region" description="Basic and acidic residues" evidence="9">
    <location>
        <begin position="936"/>
        <end position="946"/>
    </location>
</feature>
<sequence length="946" mass="106249">MAFTARSALRSSTYFILCLIVVLNCISQSHGVAVMSIDFGSEWMKIAIVSPGVPMEIALNKESKRKTPIAIAFRDGERTFGEDAMAIGVRFPKNCFTYLLDLLGKKVDNPIVQLFKQRFPYYDIIPDPERGTVVFQFDELTKYSVEELIAMMLTKAREIAQNSAGQPINEAVITVPGFFNQAERKALIQSAEIAGIKVLQLINDYTAVALNYGIFRRKDFNESVHYIMFYDMGASSTTATVVGYQLVKTKEKGFLETHPQVSVLGVGYDRTLGGLEMQLRLRDYLGKKFNEMKKTDKNVFENPRSLAKLFNEAGRVKNVLSANVDHYAQVEGLIDEVDFKLQVTREEFENLCSDLFDRVKNPVEQALKTSGLPIESINQVILVGAGTRVPAVQDKLASFVGLELSKNLNTDEAAVFGAVYKAADLSAGFKVKKFITKDGVIFPIQVTFEREVESGMKLMKRTLFGLMNPYPQKKILTFNKNLSDFEFYVRYGELEHLNPKEIEAVGPQNLTRVSLSGVADALNKNQGPNIESKGIKAHFHMDESGLLNLVNVELVVEKTMSDSDLNKPEESPLSKLGSTISKLFTGPEETLKENLEKPDDKDEKDSDKKDDKEKDSNKTRDESEKDDKKTKDADNKPKVVLLKEPIASKEEILNIPSLNDKQLTESINVIDKLNKNDEIKRRHEGALNALESFVFEVKSKLETDEYKAAATAEEIKVISFFCTQTADWLDEEGFNADADVLEGKFEDLRKLTYQVWARVKEHQERPEALAALNSVINGSTHFLMSIKNVTAQQTESAEGSVFTKVEIDSLEKLIDETKDWKEKAISEQSTLPLFETPKLTIKLIVEKMATLEREVKYLVNKAKIWKPKQQEDKTKETVTNTTGTSGNETDNGENIIQPEDAKDIPIIDESNKDSEKVKESETGTKKSDETTTVPPADKEEKVHTEL</sequence>
<feature type="compositionally biased region" description="Basic and acidic residues" evidence="9">
    <location>
        <begin position="561"/>
        <end position="572"/>
    </location>
</feature>
<feature type="compositionally biased region" description="Basic and acidic residues" evidence="9">
    <location>
        <begin position="589"/>
        <end position="633"/>
    </location>
</feature>
<dbReference type="GO" id="GO:0030968">
    <property type="term" value="P:endoplasmic reticulum unfolded protein response"/>
    <property type="evidence" value="ECO:0007669"/>
    <property type="project" value="TreeGrafter"/>
</dbReference>
<dbReference type="Gene3D" id="1.20.1270.10">
    <property type="match status" value="1"/>
</dbReference>
<evidence type="ECO:0000313" key="11">
    <source>
        <dbReference type="EMBL" id="KAK9498973.1"/>
    </source>
</evidence>
<evidence type="ECO:0000313" key="12">
    <source>
        <dbReference type="Proteomes" id="UP001461498"/>
    </source>
</evidence>
<dbReference type="SUPFAM" id="SSF100934">
    <property type="entry name" value="Heat shock protein 70kD (HSP70), C-terminal subdomain"/>
    <property type="match status" value="1"/>
</dbReference>
<dbReference type="EMBL" id="JAPXFL010000012">
    <property type="protein sequence ID" value="KAK9498973.1"/>
    <property type="molecule type" value="Genomic_DNA"/>
</dbReference>
<comment type="caution">
    <text evidence="11">The sequence shown here is derived from an EMBL/GenBank/DDBJ whole genome shotgun (WGS) entry which is preliminary data.</text>
</comment>
<comment type="similarity">
    <text evidence="2">Belongs to the heat shock protein 70 family.</text>
</comment>
<dbReference type="GO" id="GO:0140662">
    <property type="term" value="F:ATP-dependent protein folding chaperone"/>
    <property type="evidence" value="ECO:0007669"/>
    <property type="project" value="InterPro"/>
</dbReference>
<evidence type="ECO:0000256" key="3">
    <source>
        <dbReference type="ARBA" id="ARBA00022729"/>
    </source>
</evidence>
<organism evidence="11 12">
    <name type="scientific">Rhynocoris fuscipes</name>
    <dbReference type="NCBI Taxonomy" id="488301"/>
    <lineage>
        <taxon>Eukaryota</taxon>
        <taxon>Metazoa</taxon>
        <taxon>Ecdysozoa</taxon>
        <taxon>Arthropoda</taxon>
        <taxon>Hexapoda</taxon>
        <taxon>Insecta</taxon>
        <taxon>Pterygota</taxon>
        <taxon>Neoptera</taxon>
        <taxon>Paraneoptera</taxon>
        <taxon>Hemiptera</taxon>
        <taxon>Heteroptera</taxon>
        <taxon>Panheteroptera</taxon>
        <taxon>Cimicomorpha</taxon>
        <taxon>Reduviidae</taxon>
        <taxon>Harpactorinae</taxon>
        <taxon>Harpactorini</taxon>
        <taxon>Rhynocoris</taxon>
    </lineage>
</organism>
<dbReference type="PANTHER" id="PTHR45639">
    <property type="entry name" value="HSC70CB, ISOFORM G-RELATED"/>
    <property type="match status" value="1"/>
</dbReference>
<evidence type="ECO:0000256" key="5">
    <source>
        <dbReference type="ARBA" id="ARBA00022824"/>
    </source>
</evidence>
<keyword evidence="3 10" id="KW-0732">Signal</keyword>
<proteinExistence type="inferred from homology"/>
<dbReference type="FunFam" id="3.90.640.10:FF:000012">
    <property type="entry name" value="Hypoxia up-regulated protein 1"/>
    <property type="match status" value="1"/>
</dbReference>
<dbReference type="GO" id="GO:0005788">
    <property type="term" value="C:endoplasmic reticulum lumen"/>
    <property type="evidence" value="ECO:0007669"/>
    <property type="project" value="UniProtKB-SubCell"/>
</dbReference>
<dbReference type="AlphaFoldDB" id="A0AAW1CJ51"/>
<dbReference type="Gene3D" id="2.60.34.10">
    <property type="entry name" value="Substrate Binding Domain Of DNAk, Chain A, domain 1"/>
    <property type="match status" value="1"/>
</dbReference>
<evidence type="ECO:0000256" key="2">
    <source>
        <dbReference type="ARBA" id="ARBA00007381"/>
    </source>
</evidence>
<feature type="signal peptide" evidence="10">
    <location>
        <begin position="1"/>
        <end position="31"/>
    </location>
</feature>
<keyword evidence="7" id="KW-0143">Chaperone</keyword>
<evidence type="ECO:0000256" key="4">
    <source>
        <dbReference type="ARBA" id="ARBA00022741"/>
    </source>
</evidence>
<dbReference type="Gene3D" id="3.90.640.10">
    <property type="entry name" value="Actin, Chain A, domain 4"/>
    <property type="match status" value="1"/>
</dbReference>
<keyword evidence="4" id="KW-0547">Nucleotide-binding</keyword>
<keyword evidence="12" id="KW-1185">Reference proteome</keyword>
<feature type="compositionally biased region" description="Basic and acidic residues" evidence="9">
    <location>
        <begin position="899"/>
        <end position="929"/>
    </location>
</feature>
<dbReference type="SUPFAM" id="SSF53067">
    <property type="entry name" value="Actin-like ATPase domain"/>
    <property type="match status" value="2"/>
</dbReference>
<name>A0AAW1CJ51_9HEMI</name>
<keyword evidence="5" id="KW-0256">Endoplasmic reticulum</keyword>
<evidence type="ECO:0000256" key="8">
    <source>
        <dbReference type="ARBA" id="ARBA00040503"/>
    </source>
</evidence>
<dbReference type="InterPro" id="IPR029048">
    <property type="entry name" value="HSP70_C_sf"/>
</dbReference>
<feature type="compositionally biased region" description="Low complexity" evidence="9">
    <location>
        <begin position="877"/>
        <end position="894"/>
    </location>
</feature>
<comment type="subcellular location">
    <subcellularLocation>
        <location evidence="1">Endoplasmic reticulum lumen</location>
    </subcellularLocation>
</comment>
<keyword evidence="6" id="KW-0067">ATP-binding</keyword>
<protein>
    <recommendedName>
        <fullName evidence="8">Hypoxia up-regulated protein 1</fullName>
    </recommendedName>
</protein>
<dbReference type="Proteomes" id="UP001461498">
    <property type="component" value="Unassembled WGS sequence"/>
</dbReference>
<gene>
    <name evidence="11" type="ORF">O3M35_003501</name>
</gene>
<feature type="region of interest" description="Disordered" evidence="9">
    <location>
        <begin position="561"/>
        <end position="633"/>
    </location>
</feature>
<dbReference type="InterPro" id="IPR029047">
    <property type="entry name" value="HSP70_peptide-bd_sf"/>
</dbReference>
<accession>A0AAW1CJ51</accession>
<evidence type="ECO:0000256" key="10">
    <source>
        <dbReference type="SAM" id="SignalP"/>
    </source>
</evidence>
<dbReference type="PRINTS" id="PR00301">
    <property type="entry name" value="HEATSHOCK70"/>
</dbReference>
<dbReference type="FunFam" id="3.30.30.30:FF:000004">
    <property type="entry name" value="hypoxia up-regulated protein 1"/>
    <property type="match status" value="1"/>
</dbReference>
<feature type="region of interest" description="Disordered" evidence="9">
    <location>
        <begin position="868"/>
        <end position="946"/>
    </location>
</feature>
<dbReference type="InterPro" id="IPR013126">
    <property type="entry name" value="Hsp_70_fam"/>
</dbReference>
<evidence type="ECO:0000256" key="7">
    <source>
        <dbReference type="ARBA" id="ARBA00023186"/>
    </source>
</evidence>
<evidence type="ECO:0000256" key="1">
    <source>
        <dbReference type="ARBA" id="ARBA00004319"/>
    </source>
</evidence>
<evidence type="ECO:0000256" key="9">
    <source>
        <dbReference type="SAM" id="MobiDB-lite"/>
    </source>
</evidence>
<feature type="chain" id="PRO_5044024751" description="Hypoxia up-regulated protein 1" evidence="10">
    <location>
        <begin position="32"/>
        <end position="946"/>
    </location>
</feature>
<dbReference type="Gene3D" id="3.30.420.40">
    <property type="match status" value="2"/>
</dbReference>
<evidence type="ECO:0000256" key="6">
    <source>
        <dbReference type="ARBA" id="ARBA00022840"/>
    </source>
</evidence>
<dbReference type="GO" id="GO:0005524">
    <property type="term" value="F:ATP binding"/>
    <property type="evidence" value="ECO:0007669"/>
    <property type="project" value="UniProtKB-KW"/>
</dbReference>
<dbReference type="GO" id="GO:0034663">
    <property type="term" value="C:endoplasmic reticulum chaperone complex"/>
    <property type="evidence" value="ECO:0007669"/>
    <property type="project" value="TreeGrafter"/>
</dbReference>
<dbReference type="Gene3D" id="3.30.30.30">
    <property type="match status" value="1"/>
</dbReference>
<dbReference type="PANTHER" id="PTHR45639:SF3">
    <property type="entry name" value="HYPOXIA UP-REGULATED PROTEIN 1"/>
    <property type="match status" value="1"/>
</dbReference>
<dbReference type="CDD" id="cd10230">
    <property type="entry name" value="ASKHA_NBD_HSP70_HYOU1"/>
    <property type="match status" value="1"/>
</dbReference>
<dbReference type="Pfam" id="PF00012">
    <property type="entry name" value="HSP70"/>
    <property type="match status" value="1"/>
</dbReference>
<reference evidence="11 12" key="1">
    <citation type="submission" date="2022-12" db="EMBL/GenBank/DDBJ databases">
        <title>Chromosome-level genome assembly of true bugs.</title>
        <authorList>
            <person name="Ma L."/>
            <person name="Li H."/>
        </authorList>
    </citation>
    <scope>NUCLEOTIDE SEQUENCE [LARGE SCALE GENOMIC DNA]</scope>
    <source>
        <strain evidence="11">Lab_2022b</strain>
    </source>
</reference>
<dbReference type="InterPro" id="IPR043129">
    <property type="entry name" value="ATPase_NBD"/>
</dbReference>